<dbReference type="PANTHER" id="PTHR30146:SF155">
    <property type="entry name" value="ALANINE RACEMASE"/>
    <property type="match status" value="1"/>
</dbReference>
<dbReference type="Proteomes" id="UP000199183">
    <property type="component" value="Unassembled WGS sequence"/>
</dbReference>
<dbReference type="SMART" id="SM00354">
    <property type="entry name" value="HTH_LACI"/>
    <property type="match status" value="1"/>
</dbReference>
<dbReference type="SUPFAM" id="SSF47413">
    <property type="entry name" value="lambda repressor-like DNA-binding domains"/>
    <property type="match status" value="1"/>
</dbReference>
<keyword evidence="1" id="KW-0805">Transcription regulation</keyword>
<dbReference type="Pfam" id="PF13377">
    <property type="entry name" value="Peripla_BP_3"/>
    <property type="match status" value="1"/>
</dbReference>
<sequence length="338" mass="35767">MADRVTIVDVAARAGVAISSVSSALNGRPGVSEATRARIVKAADELGFVPSLRGRSLSGKKAFAVGLVVHRDPDVLELDPFFASFIGGIESHIDGPGFALVLQIGSDPGEMLDRYRRLAADNRVDGVFLSELETDDPRVPLVRELGLPAVGINAEPGFSMPVVRQDHEAGIRALVSHLVDGGHTRIAFVGGPRHFIHSAQRERAWRDAVESHGLTPGRFVEGGFTYAGGADAADTLLSGGERPTAVLCANDLSAIGFMSEAAHLGFEVPRDISVAGYDGIQLGAYVHPALTTITTSPRRLGFEAARMLLELIDGRRVPDTVIEPAELLVRASTGPVSD</sequence>
<dbReference type="PANTHER" id="PTHR30146">
    <property type="entry name" value="LACI-RELATED TRANSCRIPTIONAL REPRESSOR"/>
    <property type="match status" value="1"/>
</dbReference>
<dbReference type="PROSITE" id="PS50932">
    <property type="entry name" value="HTH_LACI_2"/>
    <property type="match status" value="1"/>
</dbReference>
<dbReference type="AlphaFoldDB" id="A0A1H4KPE1"/>
<dbReference type="GO" id="GO:0003700">
    <property type="term" value="F:DNA-binding transcription factor activity"/>
    <property type="evidence" value="ECO:0007669"/>
    <property type="project" value="TreeGrafter"/>
</dbReference>
<reference evidence="5 6" key="1">
    <citation type="submission" date="2016-10" db="EMBL/GenBank/DDBJ databases">
        <authorList>
            <person name="de Groot N.N."/>
        </authorList>
    </citation>
    <scope>NUCLEOTIDE SEQUENCE [LARGE SCALE GENOMIC DNA]</scope>
    <source>
        <strain evidence="5 6">DSM 21799</strain>
    </source>
</reference>
<accession>A0A1H4KPE1</accession>
<keyword evidence="2 5" id="KW-0238">DNA-binding</keyword>
<dbReference type="InterPro" id="IPR010982">
    <property type="entry name" value="Lambda_DNA-bd_dom_sf"/>
</dbReference>
<evidence type="ECO:0000256" key="3">
    <source>
        <dbReference type="ARBA" id="ARBA00023163"/>
    </source>
</evidence>
<dbReference type="InterPro" id="IPR000843">
    <property type="entry name" value="HTH_LacI"/>
</dbReference>
<dbReference type="OrthoDB" id="1938857at2"/>
<dbReference type="CDD" id="cd06267">
    <property type="entry name" value="PBP1_LacI_sugar_binding-like"/>
    <property type="match status" value="1"/>
</dbReference>
<dbReference type="Gene3D" id="3.40.50.2300">
    <property type="match status" value="2"/>
</dbReference>
<dbReference type="InterPro" id="IPR046335">
    <property type="entry name" value="LacI/GalR-like_sensor"/>
</dbReference>
<evidence type="ECO:0000259" key="4">
    <source>
        <dbReference type="PROSITE" id="PS50932"/>
    </source>
</evidence>
<dbReference type="InterPro" id="IPR028082">
    <property type="entry name" value="Peripla_BP_I"/>
</dbReference>
<gene>
    <name evidence="5" type="ORF">SAMN04489806_1253</name>
</gene>
<dbReference type="RefSeq" id="WP_091181472.1">
    <property type="nucleotide sequence ID" value="NZ_FNRY01000001.1"/>
</dbReference>
<keyword evidence="3" id="KW-0804">Transcription</keyword>
<dbReference type="GO" id="GO:0000976">
    <property type="term" value="F:transcription cis-regulatory region binding"/>
    <property type="evidence" value="ECO:0007669"/>
    <property type="project" value="TreeGrafter"/>
</dbReference>
<dbReference type="Pfam" id="PF00356">
    <property type="entry name" value="LacI"/>
    <property type="match status" value="1"/>
</dbReference>
<evidence type="ECO:0000313" key="5">
    <source>
        <dbReference type="EMBL" id="SEB60380.1"/>
    </source>
</evidence>
<organism evidence="5 6">
    <name type="scientific">Paramicrobacterium humi</name>
    <dbReference type="NCBI Taxonomy" id="640635"/>
    <lineage>
        <taxon>Bacteria</taxon>
        <taxon>Bacillati</taxon>
        <taxon>Actinomycetota</taxon>
        <taxon>Actinomycetes</taxon>
        <taxon>Micrococcales</taxon>
        <taxon>Microbacteriaceae</taxon>
        <taxon>Paramicrobacterium</taxon>
    </lineage>
</organism>
<name>A0A1H4KPE1_9MICO</name>
<protein>
    <submittedName>
        <fullName evidence="5">DNA-binding transcriptional regulator, LacI/PurR family</fullName>
    </submittedName>
</protein>
<dbReference type="Gene3D" id="1.10.260.40">
    <property type="entry name" value="lambda repressor-like DNA-binding domains"/>
    <property type="match status" value="1"/>
</dbReference>
<evidence type="ECO:0000256" key="1">
    <source>
        <dbReference type="ARBA" id="ARBA00023015"/>
    </source>
</evidence>
<feature type="domain" description="HTH lacI-type" evidence="4">
    <location>
        <begin position="5"/>
        <end position="59"/>
    </location>
</feature>
<dbReference type="STRING" id="640635.SAMN04489806_1253"/>
<dbReference type="CDD" id="cd01392">
    <property type="entry name" value="HTH_LacI"/>
    <property type="match status" value="1"/>
</dbReference>
<keyword evidence="6" id="KW-1185">Reference proteome</keyword>
<evidence type="ECO:0000256" key="2">
    <source>
        <dbReference type="ARBA" id="ARBA00023125"/>
    </source>
</evidence>
<evidence type="ECO:0000313" key="6">
    <source>
        <dbReference type="Proteomes" id="UP000199183"/>
    </source>
</evidence>
<proteinExistence type="predicted"/>
<dbReference type="SUPFAM" id="SSF53822">
    <property type="entry name" value="Periplasmic binding protein-like I"/>
    <property type="match status" value="1"/>
</dbReference>
<dbReference type="EMBL" id="FNRY01000001">
    <property type="protein sequence ID" value="SEB60380.1"/>
    <property type="molecule type" value="Genomic_DNA"/>
</dbReference>